<dbReference type="Proteomes" id="UP000218334">
    <property type="component" value="Unassembled WGS sequence"/>
</dbReference>
<keyword evidence="2" id="KW-1185">Reference proteome</keyword>
<dbReference type="EMBL" id="KZ293415">
    <property type="protein sequence ID" value="PBK78636.1"/>
    <property type="molecule type" value="Genomic_DNA"/>
</dbReference>
<gene>
    <name evidence="1" type="ORF">ARMSODRAFT_984589</name>
</gene>
<reference evidence="2" key="1">
    <citation type="journal article" date="2017" name="Nat. Ecol. Evol.">
        <title>Genome expansion and lineage-specific genetic innovations in the forest pathogenic fungi Armillaria.</title>
        <authorList>
            <person name="Sipos G."/>
            <person name="Prasanna A.N."/>
            <person name="Walter M.C."/>
            <person name="O'Connor E."/>
            <person name="Balint B."/>
            <person name="Krizsan K."/>
            <person name="Kiss B."/>
            <person name="Hess J."/>
            <person name="Varga T."/>
            <person name="Slot J."/>
            <person name="Riley R."/>
            <person name="Boka B."/>
            <person name="Rigling D."/>
            <person name="Barry K."/>
            <person name="Lee J."/>
            <person name="Mihaltcheva S."/>
            <person name="LaButti K."/>
            <person name="Lipzen A."/>
            <person name="Waldron R."/>
            <person name="Moloney N.M."/>
            <person name="Sperisen C."/>
            <person name="Kredics L."/>
            <person name="Vagvoelgyi C."/>
            <person name="Patrignani A."/>
            <person name="Fitzpatrick D."/>
            <person name="Nagy I."/>
            <person name="Doyle S."/>
            <person name="Anderson J.B."/>
            <person name="Grigoriev I.V."/>
            <person name="Gueldener U."/>
            <person name="Muensterkoetter M."/>
            <person name="Nagy L.G."/>
        </authorList>
    </citation>
    <scope>NUCLEOTIDE SEQUENCE [LARGE SCALE GENOMIC DNA]</scope>
    <source>
        <strain evidence="2">28-4</strain>
    </source>
</reference>
<name>A0A2H3CTK4_9AGAR</name>
<organism evidence="1 2">
    <name type="scientific">Armillaria solidipes</name>
    <dbReference type="NCBI Taxonomy" id="1076256"/>
    <lineage>
        <taxon>Eukaryota</taxon>
        <taxon>Fungi</taxon>
        <taxon>Dikarya</taxon>
        <taxon>Basidiomycota</taxon>
        <taxon>Agaricomycotina</taxon>
        <taxon>Agaricomycetes</taxon>
        <taxon>Agaricomycetidae</taxon>
        <taxon>Agaricales</taxon>
        <taxon>Marasmiineae</taxon>
        <taxon>Physalacriaceae</taxon>
        <taxon>Armillaria</taxon>
    </lineage>
</organism>
<accession>A0A2H3CTK4</accession>
<proteinExistence type="predicted"/>
<evidence type="ECO:0000313" key="1">
    <source>
        <dbReference type="EMBL" id="PBK78636.1"/>
    </source>
</evidence>
<protein>
    <submittedName>
        <fullName evidence="1">Uncharacterized protein</fullName>
    </submittedName>
</protein>
<dbReference type="AlphaFoldDB" id="A0A2H3CTK4"/>
<sequence length="189" mass="20466">MPQTVHMANNSGQEIYVMVSLDPDWAIVDIVTDIGLLLVGVGEIKSVVTAAELPATLNTMRNLYEFLKITAKLLGGMASVGTRPTEAALSLINAFKKTSIPISQGEYKNINDESFWSTYFNASGMASLLGANTLSVVAMSGDGKQVAMWNTGPDDSWIAIPREKIVRSKFGTLWEEDPSAGSEDWPVHN</sequence>
<evidence type="ECO:0000313" key="2">
    <source>
        <dbReference type="Proteomes" id="UP000218334"/>
    </source>
</evidence>